<evidence type="ECO:0000256" key="7">
    <source>
        <dbReference type="ARBA" id="ARBA00023098"/>
    </source>
</evidence>
<comment type="pathway">
    <text evidence="2">Lipid metabolism; fatty acid beta-oxidation.</text>
</comment>
<evidence type="ECO:0000313" key="15">
    <source>
        <dbReference type="EMBL" id="NEI73718.1"/>
    </source>
</evidence>
<evidence type="ECO:0000256" key="9">
    <source>
        <dbReference type="ARBA" id="ARBA00023235"/>
    </source>
</evidence>
<dbReference type="Gene3D" id="3.90.226.10">
    <property type="entry name" value="2-enoyl-CoA Hydratase, Chain A, domain 1"/>
    <property type="match status" value="1"/>
</dbReference>
<gene>
    <name evidence="15" type="ORF">GR212_29630</name>
</gene>
<comment type="subcellular location">
    <subcellularLocation>
        <location evidence="1">Peroxisome</location>
    </subcellularLocation>
</comment>
<feature type="domain" description="3-hydroxyacyl-CoA dehydrogenase C-terminal" evidence="13">
    <location>
        <begin position="470"/>
        <end position="561"/>
    </location>
</feature>
<dbReference type="Pfam" id="PF02737">
    <property type="entry name" value="3HCDH_N"/>
    <property type="match status" value="1"/>
</dbReference>
<dbReference type="InterPro" id="IPR036291">
    <property type="entry name" value="NAD(P)-bd_dom_sf"/>
</dbReference>
<dbReference type="UniPathway" id="UPA00659"/>
<comment type="caution">
    <text evidence="15">The sequence shown here is derived from an EMBL/GenBank/DDBJ whole genome shotgun (WGS) entry which is preliminary data.</text>
</comment>
<dbReference type="RefSeq" id="WP_163992302.1">
    <property type="nucleotide sequence ID" value="NZ_WUEY01000021.1"/>
</dbReference>
<sequence length="685" mass="71078">MTVTITHEGAIAVVTVDNPPVNALSQALRQALAEAVSAIDADASASAAVLICAGRTFIAGADVSEFGKPPLPPHLPDVVAGIEGAGKPWVAAIHGSALGGGLEVALGCAYRVAASANLGLPEVKLGLIPGAGGTVRLPRLIGASAAVDLVTGGGSIDARKAAALGLVDTVVEGDLASAAIAFARKIADKPRPQPISERNVPAVEDGFWEHAEKAVAARAKREIAPLRALACVRRACEADFAAAMAFERETFLDLRGSGQAAALRHVFFAERAAPRPPELAGVVPRAIRSAAVVGGGTMGAGIAAALRDAGLPVVLVERDEAAVERGLANVSQIFEGSAKRGRISPAVAAERMAGVVGTDDYGLLADTDLVIEAVFEDLAVKRAVFAKLSEVCRPDAVLATNTSYLDPDEIGEGLAQPERFLGLHFFSPAHVMKLLEIVPTGTTAPEVLAAGFALARLLGKIPVRAGICDGFIGNRILKITRAQAERLLLSGATPAAVDAAMRVFGLPMGPFEAQDLGGLDIAAFQRKAARERGETPFAPIADRLCAMERFGQKSNGGWYDYRPGERTPQPSDVVEAVVGEEAAGRPQKTWDEASIVDAIVLPMVNEATLILDEGVAVRAADIDLVKIHGYGFPRWRGGPMHYAQARGLADVVAVLDRLAASGLAAPPCAALRRAAEDGGFTLLDR</sequence>
<feature type="domain" description="3-hydroxyacyl-CoA dehydrogenase NAD binding" evidence="14">
    <location>
        <begin position="290"/>
        <end position="465"/>
    </location>
</feature>
<dbReference type="InterPro" id="IPR008927">
    <property type="entry name" value="6-PGluconate_DH-like_C_sf"/>
</dbReference>
<reference evidence="15 16" key="1">
    <citation type="submission" date="2019-12" db="EMBL/GenBank/DDBJ databases">
        <title>Rhizobium genotypes associated with high levels of biological nitrogen fixation by grain legumes in a temperate-maritime cropping system.</title>
        <authorList>
            <person name="Maluk M."/>
            <person name="Francesc Ferrando Molina F."/>
            <person name="Lopez Del Egido L."/>
            <person name="Lafos M."/>
            <person name="Langarica-Fuentes A."/>
            <person name="Gebre Yohannes G."/>
            <person name="Young M.W."/>
            <person name="Martin P."/>
            <person name="Gantlett R."/>
            <person name="Kenicer G."/>
            <person name="Hawes C."/>
            <person name="Begg G.S."/>
            <person name="Quilliam R.S."/>
            <person name="Squire G.R."/>
            <person name="Poole P.S."/>
            <person name="Young P.W."/>
            <person name="Iannetta P.M."/>
            <person name="James E.K."/>
        </authorList>
    </citation>
    <scope>NUCLEOTIDE SEQUENCE [LARGE SCALE GENOMIC DNA]</scope>
    <source>
        <strain evidence="15 16">JHI1118</strain>
    </source>
</reference>
<keyword evidence="6" id="KW-0520">NAD</keyword>
<organism evidence="15 16">
    <name type="scientific">Rhizobium lusitanum</name>
    <dbReference type="NCBI Taxonomy" id="293958"/>
    <lineage>
        <taxon>Bacteria</taxon>
        <taxon>Pseudomonadati</taxon>
        <taxon>Pseudomonadota</taxon>
        <taxon>Alphaproteobacteria</taxon>
        <taxon>Hyphomicrobiales</taxon>
        <taxon>Rhizobiaceae</taxon>
        <taxon>Rhizobium/Agrobacterium group</taxon>
        <taxon>Rhizobium</taxon>
    </lineage>
</organism>
<dbReference type="InterPro" id="IPR006108">
    <property type="entry name" value="3HC_DH_C"/>
</dbReference>
<evidence type="ECO:0000256" key="3">
    <source>
        <dbReference type="ARBA" id="ARBA00022832"/>
    </source>
</evidence>
<protein>
    <submittedName>
        <fullName evidence="15">3-hydroxyacyl-CoA dehydrogenase</fullName>
    </submittedName>
</protein>
<dbReference type="Gene3D" id="1.10.1040.50">
    <property type="match status" value="1"/>
</dbReference>
<accession>A0A6L9UGG7</accession>
<dbReference type="EMBL" id="WUEY01000021">
    <property type="protein sequence ID" value="NEI73718.1"/>
    <property type="molecule type" value="Genomic_DNA"/>
</dbReference>
<dbReference type="SUPFAM" id="SSF48179">
    <property type="entry name" value="6-phosphogluconate dehydrogenase C-terminal domain-like"/>
    <property type="match status" value="2"/>
</dbReference>
<comment type="catalytic activity">
    <reaction evidence="12">
        <text>a (3S)-3-hydroxyacyl-CoA + NAD(+) = a 3-oxoacyl-CoA + NADH + H(+)</text>
        <dbReference type="Rhea" id="RHEA:22432"/>
        <dbReference type="ChEBI" id="CHEBI:15378"/>
        <dbReference type="ChEBI" id="CHEBI:57318"/>
        <dbReference type="ChEBI" id="CHEBI:57540"/>
        <dbReference type="ChEBI" id="CHEBI:57945"/>
        <dbReference type="ChEBI" id="CHEBI:90726"/>
        <dbReference type="EC" id="1.1.1.35"/>
    </reaction>
</comment>
<evidence type="ECO:0000256" key="2">
    <source>
        <dbReference type="ARBA" id="ARBA00005005"/>
    </source>
</evidence>
<dbReference type="SUPFAM" id="SSF51735">
    <property type="entry name" value="NAD(P)-binding Rossmann-fold domains"/>
    <property type="match status" value="1"/>
</dbReference>
<keyword evidence="11" id="KW-0511">Multifunctional enzyme</keyword>
<evidence type="ECO:0000256" key="11">
    <source>
        <dbReference type="ARBA" id="ARBA00023268"/>
    </source>
</evidence>
<evidence type="ECO:0000313" key="16">
    <source>
        <dbReference type="Proteomes" id="UP000483035"/>
    </source>
</evidence>
<evidence type="ECO:0000256" key="4">
    <source>
        <dbReference type="ARBA" id="ARBA00022963"/>
    </source>
</evidence>
<evidence type="ECO:0000259" key="14">
    <source>
        <dbReference type="Pfam" id="PF02737"/>
    </source>
</evidence>
<dbReference type="Pfam" id="PF00378">
    <property type="entry name" value="ECH_1"/>
    <property type="match status" value="1"/>
</dbReference>
<keyword evidence="3" id="KW-0276">Fatty acid metabolism</keyword>
<keyword evidence="7" id="KW-0443">Lipid metabolism</keyword>
<dbReference type="PANTHER" id="PTHR23309">
    <property type="entry name" value="3-HYDROXYACYL-COA DEHYROGENASE"/>
    <property type="match status" value="1"/>
</dbReference>
<evidence type="ECO:0000256" key="6">
    <source>
        <dbReference type="ARBA" id="ARBA00023027"/>
    </source>
</evidence>
<evidence type="ECO:0000256" key="5">
    <source>
        <dbReference type="ARBA" id="ARBA00023002"/>
    </source>
</evidence>
<dbReference type="FunFam" id="3.40.50.720:FF:000009">
    <property type="entry name" value="Fatty oxidation complex, alpha subunit"/>
    <property type="match status" value="1"/>
</dbReference>
<dbReference type="InterPro" id="IPR006176">
    <property type="entry name" value="3-OHacyl-CoA_DH_NAD-bd"/>
</dbReference>
<dbReference type="GO" id="GO:0003857">
    <property type="term" value="F:(3S)-3-hydroxyacyl-CoA dehydrogenase (NAD+) activity"/>
    <property type="evidence" value="ECO:0007669"/>
    <property type="project" value="UniProtKB-EC"/>
</dbReference>
<dbReference type="CDD" id="cd06558">
    <property type="entry name" value="crotonase-like"/>
    <property type="match status" value="1"/>
</dbReference>
<dbReference type="Gene3D" id="3.40.50.720">
    <property type="entry name" value="NAD(P)-binding Rossmann-like Domain"/>
    <property type="match status" value="1"/>
</dbReference>
<dbReference type="Proteomes" id="UP000483035">
    <property type="component" value="Unassembled WGS sequence"/>
</dbReference>
<dbReference type="InterPro" id="IPR001753">
    <property type="entry name" value="Enoyl-CoA_hydra/iso"/>
</dbReference>
<evidence type="ECO:0000256" key="8">
    <source>
        <dbReference type="ARBA" id="ARBA00023140"/>
    </source>
</evidence>
<dbReference type="GO" id="GO:0004300">
    <property type="term" value="F:enoyl-CoA hydratase activity"/>
    <property type="evidence" value="ECO:0007669"/>
    <property type="project" value="UniProtKB-ARBA"/>
</dbReference>
<keyword evidence="8" id="KW-0576">Peroxisome</keyword>
<keyword evidence="9" id="KW-0413">Isomerase</keyword>
<keyword evidence="10" id="KW-0456">Lyase</keyword>
<dbReference type="SUPFAM" id="SSF52096">
    <property type="entry name" value="ClpP/crotonase"/>
    <property type="match status" value="1"/>
</dbReference>
<evidence type="ECO:0000256" key="12">
    <source>
        <dbReference type="ARBA" id="ARBA00049556"/>
    </source>
</evidence>
<evidence type="ECO:0000256" key="1">
    <source>
        <dbReference type="ARBA" id="ARBA00004275"/>
    </source>
</evidence>
<dbReference type="Pfam" id="PF00725">
    <property type="entry name" value="3HCDH"/>
    <property type="match status" value="1"/>
</dbReference>
<dbReference type="AlphaFoldDB" id="A0A6L9UGG7"/>
<name>A0A6L9UGG7_9HYPH</name>
<proteinExistence type="predicted"/>
<keyword evidence="4" id="KW-0442">Lipid degradation</keyword>
<dbReference type="GO" id="GO:0006635">
    <property type="term" value="P:fatty acid beta-oxidation"/>
    <property type="evidence" value="ECO:0007669"/>
    <property type="project" value="UniProtKB-UniPathway"/>
</dbReference>
<evidence type="ECO:0000259" key="13">
    <source>
        <dbReference type="Pfam" id="PF00725"/>
    </source>
</evidence>
<keyword evidence="5" id="KW-0560">Oxidoreductase</keyword>
<dbReference type="GO" id="GO:0070403">
    <property type="term" value="F:NAD+ binding"/>
    <property type="evidence" value="ECO:0007669"/>
    <property type="project" value="InterPro"/>
</dbReference>
<dbReference type="InterPro" id="IPR029045">
    <property type="entry name" value="ClpP/crotonase-like_dom_sf"/>
</dbReference>
<evidence type="ECO:0000256" key="10">
    <source>
        <dbReference type="ARBA" id="ARBA00023239"/>
    </source>
</evidence>
<dbReference type="GO" id="GO:0016853">
    <property type="term" value="F:isomerase activity"/>
    <property type="evidence" value="ECO:0007669"/>
    <property type="project" value="UniProtKB-KW"/>
</dbReference>